<dbReference type="NCBIfam" id="NF041644">
    <property type="entry name" value="CBO0543_fam"/>
    <property type="match status" value="1"/>
</dbReference>
<keyword evidence="1" id="KW-0812">Transmembrane</keyword>
<evidence type="ECO:0000313" key="3">
    <source>
        <dbReference type="Proteomes" id="UP000215509"/>
    </source>
</evidence>
<gene>
    <name evidence="2" type="ORF">CF651_00850</name>
</gene>
<evidence type="ECO:0000313" key="2">
    <source>
        <dbReference type="EMBL" id="OXM87701.1"/>
    </source>
</evidence>
<name>A0A229UWR3_9BACL</name>
<dbReference type="OrthoDB" id="2628935at2"/>
<sequence>MVAVVYSVLWIISSFKLVHWRLWYTYYPTALYAAIGNLLYEVICDDYPLWQMEPNGLPNQTMPEILLIVIGMPLSTLVFLSHFPEQRFIKQLLYIIGFVLLFLVMEWISVHYGSITYHNGWNLYWSILFDLIMFPLLRIHYRNPLLCLCLSAVFVAFLSITFQLTLDKME</sequence>
<feature type="transmembrane region" description="Helical" evidence="1">
    <location>
        <begin position="22"/>
        <end position="40"/>
    </location>
</feature>
<dbReference type="RefSeq" id="WP_094012951.1">
    <property type="nucleotide sequence ID" value="NZ_NMQW01000002.1"/>
</dbReference>
<feature type="transmembrane region" description="Helical" evidence="1">
    <location>
        <begin position="122"/>
        <end position="139"/>
    </location>
</feature>
<organism evidence="2 3">
    <name type="scientific">Paenibacillus rigui</name>
    <dbReference type="NCBI Taxonomy" id="554312"/>
    <lineage>
        <taxon>Bacteria</taxon>
        <taxon>Bacillati</taxon>
        <taxon>Bacillota</taxon>
        <taxon>Bacilli</taxon>
        <taxon>Bacillales</taxon>
        <taxon>Paenibacillaceae</taxon>
        <taxon>Paenibacillus</taxon>
    </lineage>
</organism>
<dbReference type="AlphaFoldDB" id="A0A229UWR3"/>
<reference evidence="2 3" key="1">
    <citation type="submission" date="2017-07" db="EMBL/GenBank/DDBJ databases">
        <title>Genome sequencing and assembly of Paenibacillus rigui.</title>
        <authorList>
            <person name="Mayilraj S."/>
        </authorList>
    </citation>
    <scope>NUCLEOTIDE SEQUENCE [LARGE SCALE GENOMIC DNA]</scope>
    <source>
        <strain evidence="2 3">JCM 16352</strain>
    </source>
</reference>
<dbReference type="EMBL" id="NMQW01000002">
    <property type="protein sequence ID" value="OXM87701.1"/>
    <property type="molecule type" value="Genomic_DNA"/>
</dbReference>
<proteinExistence type="predicted"/>
<keyword evidence="1" id="KW-0472">Membrane</keyword>
<keyword evidence="3" id="KW-1185">Reference proteome</keyword>
<keyword evidence="1" id="KW-1133">Transmembrane helix</keyword>
<dbReference type="Proteomes" id="UP000215509">
    <property type="component" value="Unassembled WGS sequence"/>
</dbReference>
<protein>
    <submittedName>
        <fullName evidence="2">Uncharacterized protein</fullName>
    </submittedName>
</protein>
<dbReference type="InterPro" id="IPR048147">
    <property type="entry name" value="CBO0543-like"/>
</dbReference>
<accession>A0A229UWR3</accession>
<feature type="transmembrane region" description="Helical" evidence="1">
    <location>
        <begin position="146"/>
        <end position="166"/>
    </location>
</feature>
<feature type="transmembrane region" description="Helical" evidence="1">
    <location>
        <begin position="60"/>
        <end position="80"/>
    </location>
</feature>
<evidence type="ECO:0000256" key="1">
    <source>
        <dbReference type="SAM" id="Phobius"/>
    </source>
</evidence>
<feature type="transmembrane region" description="Helical" evidence="1">
    <location>
        <begin position="92"/>
        <end position="110"/>
    </location>
</feature>
<comment type="caution">
    <text evidence="2">The sequence shown here is derived from an EMBL/GenBank/DDBJ whole genome shotgun (WGS) entry which is preliminary data.</text>
</comment>